<gene>
    <name evidence="1" type="ORF">GCM10022262_35020</name>
</gene>
<reference evidence="2" key="1">
    <citation type="journal article" date="2019" name="Int. J. Syst. Evol. Microbiol.">
        <title>The Global Catalogue of Microorganisms (GCM) 10K type strain sequencing project: providing services to taxonomists for standard genome sequencing and annotation.</title>
        <authorList>
            <consortium name="The Broad Institute Genomics Platform"/>
            <consortium name="The Broad Institute Genome Sequencing Center for Infectious Disease"/>
            <person name="Wu L."/>
            <person name="Ma J."/>
        </authorList>
    </citation>
    <scope>NUCLEOTIDE SEQUENCE [LARGE SCALE GENOMIC DNA]</scope>
    <source>
        <strain evidence="2">JCM 17459</strain>
    </source>
</reference>
<evidence type="ECO:0000313" key="2">
    <source>
        <dbReference type="Proteomes" id="UP001499841"/>
    </source>
</evidence>
<accession>A0ABP8EYW0</accession>
<protein>
    <recommendedName>
        <fullName evidence="3">Beta-galactosidase trimerisation domain-containing protein</fullName>
    </recommendedName>
</protein>
<comment type="caution">
    <text evidence="1">The sequence shown here is derived from an EMBL/GenBank/DDBJ whole genome shotgun (WGS) entry which is preliminary data.</text>
</comment>
<proteinExistence type="predicted"/>
<evidence type="ECO:0008006" key="3">
    <source>
        <dbReference type="Google" id="ProtNLM"/>
    </source>
</evidence>
<dbReference type="Proteomes" id="UP001499841">
    <property type="component" value="Unassembled WGS sequence"/>
</dbReference>
<name>A0ABP8EYW0_9MICO</name>
<dbReference type="RefSeq" id="WP_345044044.1">
    <property type="nucleotide sequence ID" value="NZ_BAABBA010000022.1"/>
</dbReference>
<dbReference type="EMBL" id="BAABBA010000022">
    <property type="protein sequence ID" value="GAA4289141.1"/>
    <property type="molecule type" value="Genomic_DNA"/>
</dbReference>
<sequence>MSAVRPPLRRTNLEVSLKPFDAFDQATLTATVRRIFDQWRTLLDAAEECSVLLWISDGSEILDWAGDLDDTLEWARFIGFSNTDAQPYGETKDPERVAVPYREGTAPITYRDLGRLVATVKAVGAEHGRPTRVGATFDPGPEFAPSDFKFARHPEVVARGEDVGIGPIIAMVRHFSTLHGDDRPYAAFPDGIPQGTSFGEFLGRQAQDYLTALGFDYLWLSNGFGFSSYAWSELGESFDGVRFRSERTAELRERALGFWRDLSAHLTFPVQVRGTNHTAGIDIGADSVPALEVYEGGHLESPPPNSPWGPLNEDFGIEMSGYMSRVALLPAGAEGYRFRFYANDPWFWQQPWWDFYHREPFDIYLPLAVARVRPDGTVQPPTEVNVLSVDTARGVLDERCGREVGIHVTTALESAPDAPGPLVWVYPFREYHEAMAADPTTIDGPHFEDWYLTSTINAGLPLNTVLATDDLGPALASGALAGRILVVPAGALTDDVAAHLGAHAEAGGTVLIYGSLARTGAAGRDLVGLAVARTGLDGDLELHTELPGDSAPGGGLPSTLRHVAHLSAGPVTEVVRGTDDGAPRPAAAGPAGVARVLATVSRDGTERVFASVRPAGEGSVLWVRGSSPFAYAEPDARGVRAHVPHDRIRLADAGALARDLLAVAGLHVSHELRTAGSGRAVHAIHRHDGAYWFSGYLPDTTTRIRLAMPEGAPLLQHTECWYDGGAAVYQLPKSFHLECRVLVRQATAGLLRCREVAPFPMHMSRGTRVSGLVDAAVTLLLPPSRGEVRLDVDGVPVVPAADPAGHAVVLEHVTGTLTVMWEER</sequence>
<keyword evidence="2" id="KW-1185">Reference proteome</keyword>
<organism evidence="1 2">
    <name type="scientific">Georgenia daeguensis</name>
    <dbReference type="NCBI Taxonomy" id="908355"/>
    <lineage>
        <taxon>Bacteria</taxon>
        <taxon>Bacillati</taxon>
        <taxon>Actinomycetota</taxon>
        <taxon>Actinomycetes</taxon>
        <taxon>Micrococcales</taxon>
        <taxon>Bogoriellaceae</taxon>
        <taxon>Georgenia</taxon>
    </lineage>
</organism>
<evidence type="ECO:0000313" key="1">
    <source>
        <dbReference type="EMBL" id="GAA4289141.1"/>
    </source>
</evidence>